<protein>
    <recommendedName>
        <fullName evidence="3">Bacteroidetes-specific membrane protein</fullName>
    </recommendedName>
</protein>
<evidence type="ECO:0008006" key="3">
    <source>
        <dbReference type="Google" id="ProtNLM"/>
    </source>
</evidence>
<dbReference type="AlphaFoldDB" id="A0A098LEP0"/>
<dbReference type="eggNOG" id="COG3064">
    <property type="taxonomic scope" value="Bacteria"/>
</dbReference>
<sequence>MKRILILMVLIIVSIDLFGQQIPQFSQYIWNSYLINPAIAGADNFIEAKVGYRNQWVGLEGAPQTYYLTIQGQKGKKLINREDLDVVNRRRNRGFKKPLNAVDKALGYTGRKYPTAPASFKLKGHHGFGGQIMHDRIGPFSTLGVYGSYAYHIPLARETYMSLGTFLGIKQYRIDIDKITLVQDNDPAIGRSGNLTSIAPDAMVGLMVYAPKYYIGISMDQMFNSKLKFQNTTAYAVTGTGNLSPHYFLMGGYRVNLSEELAVVPSAIVRYNHGAPPSVDLTAKFNYKDLIWAGASMRAKDAVIVLFGFSYRNMLDIGYSYDMTTSRIRQFSRGTHEIVLSYRMVNKPTTGCKPSYVW</sequence>
<gene>
    <name evidence="1" type="ORF">MYP_2614</name>
</gene>
<evidence type="ECO:0000313" key="2">
    <source>
        <dbReference type="Proteomes" id="UP000030185"/>
    </source>
</evidence>
<dbReference type="STRING" id="153721.MYP_2614"/>
<dbReference type="EMBL" id="BBLT01000004">
    <property type="protein sequence ID" value="GAL85385.1"/>
    <property type="molecule type" value="Genomic_DNA"/>
</dbReference>
<organism evidence="1 2">
    <name type="scientific">Sporocytophaga myxococcoides</name>
    <dbReference type="NCBI Taxonomy" id="153721"/>
    <lineage>
        <taxon>Bacteria</taxon>
        <taxon>Pseudomonadati</taxon>
        <taxon>Bacteroidota</taxon>
        <taxon>Cytophagia</taxon>
        <taxon>Cytophagales</taxon>
        <taxon>Cytophagaceae</taxon>
        <taxon>Sporocytophaga</taxon>
    </lineage>
</organism>
<dbReference type="Pfam" id="PF11751">
    <property type="entry name" value="PorP_SprF"/>
    <property type="match status" value="2"/>
</dbReference>
<dbReference type="Proteomes" id="UP000030185">
    <property type="component" value="Unassembled WGS sequence"/>
</dbReference>
<keyword evidence="2" id="KW-1185">Reference proteome</keyword>
<proteinExistence type="predicted"/>
<name>A0A098LEP0_9BACT</name>
<evidence type="ECO:0000313" key="1">
    <source>
        <dbReference type="EMBL" id="GAL85385.1"/>
    </source>
</evidence>
<accession>A0A098LEP0</accession>
<dbReference type="RefSeq" id="WP_081990505.1">
    <property type="nucleotide sequence ID" value="NZ_BBLT01000004.1"/>
</dbReference>
<dbReference type="NCBIfam" id="TIGR03519">
    <property type="entry name" value="T9SS_PorP_fam"/>
    <property type="match status" value="1"/>
</dbReference>
<reference evidence="1 2" key="1">
    <citation type="submission" date="2014-09" db="EMBL/GenBank/DDBJ databases">
        <title>Sporocytophaga myxococcoides PG-01 genome sequencing.</title>
        <authorList>
            <person name="Liu L."/>
            <person name="Gao P.J."/>
            <person name="Chen G.J."/>
            <person name="Wang L.S."/>
        </authorList>
    </citation>
    <scope>NUCLEOTIDE SEQUENCE [LARGE SCALE GENOMIC DNA]</scope>
    <source>
        <strain evidence="1 2">PG-01</strain>
    </source>
</reference>
<dbReference type="InterPro" id="IPR019861">
    <property type="entry name" value="PorP/SprF_Bacteroidetes"/>
</dbReference>
<dbReference type="OrthoDB" id="978914at2"/>
<comment type="caution">
    <text evidence="1">The sequence shown here is derived from an EMBL/GenBank/DDBJ whole genome shotgun (WGS) entry which is preliminary data.</text>
</comment>